<name>A0A7I8JHP2_SPIIN</name>
<proteinExistence type="predicted"/>
<protein>
    <recommendedName>
        <fullName evidence="1">DUF7046 domain-containing protein</fullName>
    </recommendedName>
</protein>
<dbReference type="InterPro" id="IPR055474">
    <property type="entry name" value="DUF7046"/>
</dbReference>
<reference evidence="2 3" key="1">
    <citation type="submission" date="2019-12" db="EMBL/GenBank/DDBJ databases">
        <authorList>
            <person name="Scholz U."/>
            <person name="Mascher M."/>
            <person name="Fiebig A."/>
        </authorList>
    </citation>
    <scope>NUCLEOTIDE SEQUENCE</scope>
</reference>
<accession>A0A7I8JHP2</accession>
<dbReference type="EMBL" id="CACRZD030000013">
    <property type="protein sequence ID" value="CAA6669666.1"/>
    <property type="molecule type" value="Genomic_DNA"/>
</dbReference>
<feature type="domain" description="DUF7046" evidence="1">
    <location>
        <begin position="7"/>
        <end position="103"/>
    </location>
</feature>
<dbReference type="PANTHER" id="PTHR31149:SF7">
    <property type="entry name" value="EXPRESSED PROTEIN"/>
    <property type="match status" value="1"/>
</dbReference>
<dbReference type="EMBL" id="LR743600">
    <property type="protein sequence ID" value="CAA2630423.1"/>
    <property type="molecule type" value="Genomic_DNA"/>
</dbReference>
<evidence type="ECO:0000259" key="1">
    <source>
        <dbReference type="Pfam" id="PF23080"/>
    </source>
</evidence>
<keyword evidence="3" id="KW-1185">Reference proteome</keyword>
<gene>
    <name evidence="2" type="ORF">SI7747_13016069</name>
</gene>
<evidence type="ECO:0000313" key="2">
    <source>
        <dbReference type="EMBL" id="CAA2630423.1"/>
    </source>
</evidence>
<dbReference type="GO" id="GO:0005886">
    <property type="term" value="C:plasma membrane"/>
    <property type="evidence" value="ECO:0007669"/>
    <property type="project" value="TreeGrafter"/>
</dbReference>
<dbReference type="PANTHER" id="PTHR31149">
    <property type="entry name" value="EXPRESSED PROTEIN"/>
    <property type="match status" value="1"/>
</dbReference>
<evidence type="ECO:0000313" key="3">
    <source>
        <dbReference type="Proteomes" id="UP001189122"/>
    </source>
</evidence>
<sequence>MQLMDSSEVWEQSTLVLKRSVLEIRVNQTGAVVAEEKYSPDLSIQVPYGFSTQFVLTSSNGTSYPLNTAGTSTPPSAEKDVRLREIIVLTMRLFQSKRERKRGCVERLRKLKEKGKR</sequence>
<dbReference type="Pfam" id="PF23080">
    <property type="entry name" value="DUF7046"/>
    <property type="match status" value="1"/>
</dbReference>
<dbReference type="Proteomes" id="UP001189122">
    <property type="component" value="Unassembled WGS sequence"/>
</dbReference>
<organism evidence="2">
    <name type="scientific">Spirodela intermedia</name>
    <name type="common">Intermediate duckweed</name>
    <dbReference type="NCBI Taxonomy" id="51605"/>
    <lineage>
        <taxon>Eukaryota</taxon>
        <taxon>Viridiplantae</taxon>
        <taxon>Streptophyta</taxon>
        <taxon>Embryophyta</taxon>
        <taxon>Tracheophyta</taxon>
        <taxon>Spermatophyta</taxon>
        <taxon>Magnoliopsida</taxon>
        <taxon>Liliopsida</taxon>
        <taxon>Araceae</taxon>
        <taxon>Lemnoideae</taxon>
        <taxon>Spirodela</taxon>
    </lineage>
</organism>
<dbReference type="AlphaFoldDB" id="A0A7I8JHP2"/>